<accession>A0ABT7T1G0</accession>
<keyword evidence="2" id="KW-1185">Reference proteome</keyword>
<comment type="caution">
    <text evidence="1">The sequence shown here is derived from an EMBL/GenBank/DDBJ whole genome shotgun (WGS) entry which is preliminary data.</text>
</comment>
<organism evidence="1 2">
    <name type="scientific">Alteromonas arenosi</name>
    <dbReference type="NCBI Taxonomy" id="3055817"/>
    <lineage>
        <taxon>Bacteria</taxon>
        <taxon>Pseudomonadati</taxon>
        <taxon>Pseudomonadota</taxon>
        <taxon>Gammaproteobacteria</taxon>
        <taxon>Alteromonadales</taxon>
        <taxon>Alteromonadaceae</taxon>
        <taxon>Alteromonas/Salinimonas group</taxon>
        <taxon>Alteromonas</taxon>
    </lineage>
</organism>
<evidence type="ECO:0008006" key="3">
    <source>
        <dbReference type="Google" id="ProtNLM"/>
    </source>
</evidence>
<proteinExistence type="predicted"/>
<dbReference type="Proteomes" id="UP001234343">
    <property type="component" value="Unassembled WGS sequence"/>
</dbReference>
<dbReference type="Gene3D" id="3.10.450.50">
    <property type="match status" value="1"/>
</dbReference>
<dbReference type="EMBL" id="JAUCBP010000011">
    <property type="protein sequence ID" value="MDM7861632.1"/>
    <property type="molecule type" value="Genomic_DNA"/>
</dbReference>
<evidence type="ECO:0000313" key="1">
    <source>
        <dbReference type="EMBL" id="MDM7861632.1"/>
    </source>
</evidence>
<dbReference type="RefSeq" id="WP_289366271.1">
    <property type="nucleotide sequence ID" value="NZ_JAUCBP010000011.1"/>
</dbReference>
<name>A0ABT7T1G0_9ALTE</name>
<reference evidence="1 2" key="1">
    <citation type="submission" date="2023-06" db="EMBL/GenBank/DDBJ databases">
        <title>Alteromonas sp. ASW11-36 isolated from intertidal sand.</title>
        <authorList>
            <person name="Li Y."/>
        </authorList>
    </citation>
    <scope>NUCLEOTIDE SEQUENCE [LARGE SCALE GENOMIC DNA]</scope>
    <source>
        <strain evidence="1 2">ASW11-36</strain>
    </source>
</reference>
<protein>
    <recommendedName>
        <fullName evidence="3">Nuclear transport factor 2 family protein</fullName>
    </recommendedName>
</protein>
<sequence length="155" mass="18161">MRLVYFFLVLIIFSPALVAKNNNLTLIVEEYIDVYSARVEFIRFMDFYHEDVTFEDKVCSVKLQSKTSLKSFFDWHRGDFVVLDGSQALKVDNLSVIENSAIITGEFSKFTFDGQVLGPWDFLLYLEFNDNGKIIKQTDWINYRPFSFLTEMCVE</sequence>
<dbReference type="InterPro" id="IPR032710">
    <property type="entry name" value="NTF2-like_dom_sf"/>
</dbReference>
<dbReference type="SUPFAM" id="SSF54427">
    <property type="entry name" value="NTF2-like"/>
    <property type="match status" value="1"/>
</dbReference>
<gene>
    <name evidence="1" type="ORF">QTP81_13610</name>
</gene>
<evidence type="ECO:0000313" key="2">
    <source>
        <dbReference type="Proteomes" id="UP001234343"/>
    </source>
</evidence>